<dbReference type="InterPro" id="IPR006575">
    <property type="entry name" value="RWD_dom"/>
</dbReference>
<name>A0A8S2D5J5_9BILA</name>
<keyword evidence="1" id="KW-0479">Metal-binding</keyword>
<gene>
    <name evidence="7" type="ORF">OVA965_LOCUS8746</name>
    <name evidence="8" type="ORF">TMI583_LOCUS8742</name>
</gene>
<evidence type="ECO:0000256" key="1">
    <source>
        <dbReference type="ARBA" id="ARBA00022723"/>
    </source>
</evidence>
<dbReference type="InterPro" id="IPR016135">
    <property type="entry name" value="UBQ-conjugating_enzyme/RWD"/>
</dbReference>
<dbReference type="Gene3D" id="3.10.110.10">
    <property type="entry name" value="Ubiquitin Conjugating Enzyme"/>
    <property type="match status" value="1"/>
</dbReference>
<dbReference type="EMBL" id="CAJOBA010002992">
    <property type="protein sequence ID" value="CAF3666855.1"/>
    <property type="molecule type" value="Genomic_DNA"/>
</dbReference>
<evidence type="ECO:0000313" key="8">
    <source>
        <dbReference type="EMBL" id="CAF3666855.1"/>
    </source>
</evidence>
<sequence length="259" mass="30092">MADEEVSVLQSIFFDDLDVTFDNDNHPVSIRLTIHSNGDENDVDNEKRLLCVTVTFSLPSGYPIESPTVTLSKPRGLTDQQIDKLYEIINNCLKMNENNCVIYECIELIRGHLCQFDMPSEGCSICLSPMHDRKQIIRTQCYHYYHMSCLASYVTYKKLELEKEYNEAKRNGFYIKKGFLNDVDCPVCRQLLSNDILTKVQTLTNESHKKKIEDDIENVMTKTISPKVRLWQQQMEILYQQQKEKGGIIDLERNDLVFS</sequence>
<dbReference type="Pfam" id="PF13445">
    <property type="entry name" value="zf-RING_UBOX"/>
    <property type="match status" value="1"/>
</dbReference>
<evidence type="ECO:0008006" key="10">
    <source>
        <dbReference type="Google" id="ProtNLM"/>
    </source>
</evidence>
<dbReference type="GO" id="GO:0016567">
    <property type="term" value="P:protein ubiquitination"/>
    <property type="evidence" value="ECO:0007669"/>
    <property type="project" value="TreeGrafter"/>
</dbReference>
<evidence type="ECO:0000313" key="9">
    <source>
        <dbReference type="Proteomes" id="UP000677228"/>
    </source>
</evidence>
<dbReference type="Gene3D" id="3.30.40.10">
    <property type="entry name" value="Zinc/RING finger domain, C3HC4 (zinc finger)"/>
    <property type="match status" value="1"/>
</dbReference>
<feature type="domain" description="RWD" evidence="6">
    <location>
        <begin position="4"/>
        <end position="116"/>
    </location>
</feature>
<reference evidence="7" key="1">
    <citation type="submission" date="2021-02" db="EMBL/GenBank/DDBJ databases">
        <authorList>
            <person name="Nowell W R."/>
        </authorList>
    </citation>
    <scope>NUCLEOTIDE SEQUENCE</scope>
</reference>
<feature type="domain" description="RING-type" evidence="5">
    <location>
        <begin position="123"/>
        <end position="189"/>
    </location>
</feature>
<proteinExistence type="predicted"/>
<evidence type="ECO:0000256" key="4">
    <source>
        <dbReference type="PROSITE-ProRule" id="PRU00175"/>
    </source>
</evidence>
<dbReference type="GO" id="GO:0010468">
    <property type="term" value="P:regulation of gene expression"/>
    <property type="evidence" value="ECO:0007669"/>
    <property type="project" value="UniProtKB-ARBA"/>
</dbReference>
<organism evidence="7 9">
    <name type="scientific">Didymodactylos carnosus</name>
    <dbReference type="NCBI Taxonomy" id="1234261"/>
    <lineage>
        <taxon>Eukaryota</taxon>
        <taxon>Metazoa</taxon>
        <taxon>Spiralia</taxon>
        <taxon>Gnathifera</taxon>
        <taxon>Rotifera</taxon>
        <taxon>Eurotatoria</taxon>
        <taxon>Bdelloidea</taxon>
        <taxon>Philodinida</taxon>
        <taxon>Philodinidae</taxon>
        <taxon>Didymodactylos</taxon>
    </lineage>
</organism>
<keyword evidence="3" id="KW-0862">Zinc</keyword>
<dbReference type="PANTHER" id="PTHR13198:SF4">
    <property type="entry name" value="E3 UBIQUITIN-PROTEIN LIGASE RNF25"/>
    <property type="match status" value="1"/>
</dbReference>
<dbReference type="CDD" id="cd23818">
    <property type="entry name" value="RWD_RNF25"/>
    <property type="match status" value="1"/>
</dbReference>
<dbReference type="SUPFAM" id="SSF54495">
    <property type="entry name" value="UBC-like"/>
    <property type="match status" value="1"/>
</dbReference>
<evidence type="ECO:0000259" key="6">
    <source>
        <dbReference type="PROSITE" id="PS50908"/>
    </source>
</evidence>
<dbReference type="GO" id="GO:0033554">
    <property type="term" value="P:cellular response to stress"/>
    <property type="evidence" value="ECO:0007669"/>
    <property type="project" value="UniProtKB-ARBA"/>
</dbReference>
<dbReference type="PROSITE" id="PS50089">
    <property type="entry name" value="ZF_RING_2"/>
    <property type="match status" value="1"/>
</dbReference>
<dbReference type="GO" id="GO:0005634">
    <property type="term" value="C:nucleus"/>
    <property type="evidence" value="ECO:0007669"/>
    <property type="project" value="TreeGrafter"/>
</dbReference>
<evidence type="ECO:0000256" key="3">
    <source>
        <dbReference type="ARBA" id="ARBA00022833"/>
    </source>
</evidence>
<dbReference type="FunFam" id="3.10.110.10:FF:000050">
    <property type="entry name" value="eIF-2-alpha kinase GCN2"/>
    <property type="match status" value="1"/>
</dbReference>
<dbReference type="GO" id="GO:0009893">
    <property type="term" value="P:positive regulation of metabolic process"/>
    <property type="evidence" value="ECO:0007669"/>
    <property type="project" value="UniProtKB-ARBA"/>
</dbReference>
<dbReference type="GO" id="GO:0061630">
    <property type="term" value="F:ubiquitin protein ligase activity"/>
    <property type="evidence" value="ECO:0007669"/>
    <property type="project" value="InterPro"/>
</dbReference>
<dbReference type="SMART" id="SM00591">
    <property type="entry name" value="RWD"/>
    <property type="match status" value="1"/>
</dbReference>
<dbReference type="SMART" id="SM00184">
    <property type="entry name" value="RING"/>
    <property type="match status" value="1"/>
</dbReference>
<dbReference type="InterPro" id="IPR001841">
    <property type="entry name" value="Znf_RING"/>
</dbReference>
<protein>
    <recommendedName>
        <fullName evidence="10">RWD domain-containing protein</fullName>
    </recommendedName>
</protein>
<dbReference type="GO" id="GO:0051246">
    <property type="term" value="P:regulation of protein metabolic process"/>
    <property type="evidence" value="ECO:0007669"/>
    <property type="project" value="UniProtKB-ARBA"/>
</dbReference>
<dbReference type="InterPro" id="IPR027370">
    <property type="entry name" value="Znf-RING_euk"/>
</dbReference>
<dbReference type="InterPro" id="IPR013083">
    <property type="entry name" value="Znf_RING/FYVE/PHD"/>
</dbReference>
<evidence type="ECO:0000313" key="7">
    <source>
        <dbReference type="EMBL" id="CAF0883489.1"/>
    </source>
</evidence>
<dbReference type="Proteomes" id="UP000677228">
    <property type="component" value="Unassembled WGS sequence"/>
</dbReference>
<dbReference type="SUPFAM" id="SSF57850">
    <property type="entry name" value="RING/U-box"/>
    <property type="match status" value="1"/>
</dbReference>
<comment type="caution">
    <text evidence="7">The sequence shown here is derived from an EMBL/GenBank/DDBJ whole genome shotgun (WGS) entry which is preliminary data.</text>
</comment>
<accession>A0A8S2D5J5</accession>
<dbReference type="EMBL" id="CAJNOK010002991">
    <property type="protein sequence ID" value="CAF0883489.1"/>
    <property type="molecule type" value="Genomic_DNA"/>
</dbReference>
<dbReference type="PROSITE" id="PS50908">
    <property type="entry name" value="RWD"/>
    <property type="match status" value="1"/>
</dbReference>
<dbReference type="AlphaFoldDB" id="A0A8S2D5J5"/>
<evidence type="ECO:0000259" key="5">
    <source>
        <dbReference type="PROSITE" id="PS50089"/>
    </source>
</evidence>
<keyword evidence="2 4" id="KW-0863">Zinc-finger</keyword>
<dbReference type="Pfam" id="PF05773">
    <property type="entry name" value="RWD"/>
    <property type="match status" value="1"/>
</dbReference>
<dbReference type="PANTHER" id="PTHR13198">
    <property type="entry name" value="RING FINGER PROTEIN 25"/>
    <property type="match status" value="1"/>
</dbReference>
<dbReference type="GO" id="GO:0008270">
    <property type="term" value="F:zinc ion binding"/>
    <property type="evidence" value="ECO:0007669"/>
    <property type="project" value="UniProtKB-KW"/>
</dbReference>
<dbReference type="Proteomes" id="UP000682733">
    <property type="component" value="Unassembled WGS sequence"/>
</dbReference>
<evidence type="ECO:0000256" key="2">
    <source>
        <dbReference type="ARBA" id="ARBA00022771"/>
    </source>
</evidence>
<dbReference type="InterPro" id="IPR039133">
    <property type="entry name" value="RNF25"/>
</dbReference>